<dbReference type="EMBL" id="JAIRBM010000014">
    <property type="protein sequence ID" value="MBZ6077994.1"/>
    <property type="molecule type" value="Genomic_DNA"/>
</dbReference>
<dbReference type="Proteomes" id="UP000704176">
    <property type="component" value="Unassembled WGS sequence"/>
</dbReference>
<name>A0ABS7VS15_9HYPH</name>
<evidence type="ECO:0000313" key="8">
    <source>
        <dbReference type="Proteomes" id="UP000704176"/>
    </source>
</evidence>
<feature type="domain" description="Cation efflux protein transmembrane" evidence="6">
    <location>
        <begin position="2"/>
        <end position="56"/>
    </location>
</feature>
<keyword evidence="8" id="KW-1185">Reference proteome</keyword>
<gene>
    <name evidence="7" type="ORF">K9B37_17095</name>
</gene>
<accession>A0ABS7VS15</accession>
<proteinExistence type="predicted"/>
<dbReference type="InterPro" id="IPR027469">
    <property type="entry name" value="Cation_efflux_TMD_sf"/>
</dbReference>
<evidence type="ECO:0000256" key="1">
    <source>
        <dbReference type="ARBA" id="ARBA00004141"/>
    </source>
</evidence>
<sequence>MAYEAVKRLLGEPHQIEAAPIAIAVLVVSIVVDFWRVRALRKVAKATGSPALAADGHAEPELQT</sequence>
<organism evidence="7 8">
    <name type="scientific">Microvirga puerhi</name>
    <dbReference type="NCBI Taxonomy" id="2876078"/>
    <lineage>
        <taxon>Bacteria</taxon>
        <taxon>Pseudomonadati</taxon>
        <taxon>Pseudomonadota</taxon>
        <taxon>Alphaproteobacteria</taxon>
        <taxon>Hyphomicrobiales</taxon>
        <taxon>Methylobacteriaceae</taxon>
        <taxon>Microvirga</taxon>
    </lineage>
</organism>
<evidence type="ECO:0000256" key="2">
    <source>
        <dbReference type="ARBA" id="ARBA00022692"/>
    </source>
</evidence>
<comment type="caution">
    <text evidence="7">The sequence shown here is derived from an EMBL/GenBank/DDBJ whole genome shotgun (WGS) entry which is preliminary data.</text>
</comment>
<keyword evidence="3 5" id="KW-1133">Transmembrane helix</keyword>
<dbReference type="Pfam" id="PF01545">
    <property type="entry name" value="Cation_efflux"/>
    <property type="match status" value="1"/>
</dbReference>
<evidence type="ECO:0000256" key="3">
    <source>
        <dbReference type="ARBA" id="ARBA00022989"/>
    </source>
</evidence>
<dbReference type="SUPFAM" id="SSF161111">
    <property type="entry name" value="Cation efflux protein transmembrane domain-like"/>
    <property type="match status" value="1"/>
</dbReference>
<comment type="subcellular location">
    <subcellularLocation>
        <location evidence="1">Membrane</location>
        <topology evidence="1">Multi-pass membrane protein</topology>
    </subcellularLocation>
</comment>
<dbReference type="Gene3D" id="1.20.1510.10">
    <property type="entry name" value="Cation efflux protein transmembrane domain"/>
    <property type="match status" value="1"/>
</dbReference>
<reference evidence="7 8" key="1">
    <citation type="submission" date="2021-09" db="EMBL/GenBank/DDBJ databases">
        <title>The complete genome sequence of a new microorganism.</title>
        <authorList>
            <person name="Zi Z."/>
        </authorList>
    </citation>
    <scope>NUCLEOTIDE SEQUENCE [LARGE SCALE GENOMIC DNA]</scope>
    <source>
        <strain evidence="7 8">WGZ8</strain>
    </source>
</reference>
<feature type="transmembrane region" description="Helical" evidence="5">
    <location>
        <begin position="18"/>
        <end position="35"/>
    </location>
</feature>
<keyword evidence="2 5" id="KW-0812">Transmembrane</keyword>
<evidence type="ECO:0000259" key="6">
    <source>
        <dbReference type="Pfam" id="PF01545"/>
    </source>
</evidence>
<protein>
    <submittedName>
        <fullName evidence="7">Cation transporter</fullName>
    </submittedName>
</protein>
<evidence type="ECO:0000313" key="7">
    <source>
        <dbReference type="EMBL" id="MBZ6077994.1"/>
    </source>
</evidence>
<keyword evidence="4 5" id="KW-0472">Membrane</keyword>
<dbReference type="InterPro" id="IPR058533">
    <property type="entry name" value="Cation_efflux_TM"/>
</dbReference>
<evidence type="ECO:0000256" key="4">
    <source>
        <dbReference type="ARBA" id="ARBA00023136"/>
    </source>
</evidence>
<evidence type="ECO:0000256" key="5">
    <source>
        <dbReference type="SAM" id="Phobius"/>
    </source>
</evidence>